<evidence type="ECO:0000313" key="1">
    <source>
        <dbReference type="EMBL" id="KAF2615010.1"/>
    </source>
</evidence>
<organism evidence="1">
    <name type="scientific">Brassica cretica</name>
    <name type="common">Mustard</name>
    <dbReference type="NCBI Taxonomy" id="69181"/>
    <lineage>
        <taxon>Eukaryota</taxon>
        <taxon>Viridiplantae</taxon>
        <taxon>Streptophyta</taxon>
        <taxon>Embryophyta</taxon>
        <taxon>Tracheophyta</taxon>
        <taxon>Spermatophyta</taxon>
        <taxon>Magnoliopsida</taxon>
        <taxon>eudicotyledons</taxon>
        <taxon>Gunneridae</taxon>
        <taxon>Pentapetalae</taxon>
        <taxon>rosids</taxon>
        <taxon>malvids</taxon>
        <taxon>Brassicales</taxon>
        <taxon>Brassicaceae</taxon>
        <taxon>Brassiceae</taxon>
        <taxon>Brassica</taxon>
    </lineage>
</organism>
<proteinExistence type="predicted"/>
<dbReference type="EMBL" id="QGKY02000089">
    <property type="protein sequence ID" value="KAF2615010.1"/>
    <property type="molecule type" value="Genomic_DNA"/>
</dbReference>
<gene>
    <name evidence="1" type="ORF">F2Q70_00012643</name>
</gene>
<name>A0A8S9M4K8_BRACR</name>
<comment type="caution">
    <text evidence="1">The sequence shown here is derived from an EMBL/GenBank/DDBJ whole genome shotgun (WGS) entry which is preliminary data.</text>
</comment>
<accession>A0A8S9M4K8</accession>
<reference evidence="1" key="1">
    <citation type="submission" date="2019-12" db="EMBL/GenBank/DDBJ databases">
        <title>Genome sequencing and annotation of Brassica cretica.</title>
        <authorList>
            <person name="Studholme D.J."/>
            <person name="Sarris P.F."/>
        </authorList>
    </citation>
    <scope>NUCLEOTIDE SEQUENCE</scope>
    <source>
        <strain evidence="1">PFS-102/07</strain>
        <tissue evidence="1">Leaf</tissue>
    </source>
</reference>
<protein>
    <submittedName>
        <fullName evidence="1">Uncharacterized protein</fullName>
    </submittedName>
</protein>
<sequence>MKKQFEISIVSAVRTYQMIENKYDLFLGPSRMQKLSKEWFMSAMPDESVGRVKERVRPLQLVEESPIVRDLQVGSTTQGFNGKRCDVWWTAYYKESFVVHEKCKWVANSSRRLWNKMIAVSAENVVNQGFMSAMPDESVGRVKERVQPLQLVEDKESSKIINLVGLVANSSRRLWNKRIAVSAENVVNQG</sequence>
<dbReference type="AlphaFoldDB" id="A0A8S9M4K8"/>